<dbReference type="InterPro" id="IPR058581">
    <property type="entry name" value="TM_HPP"/>
</dbReference>
<dbReference type="Proteomes" id="UP000070544">
    <property type="component" value="Unassembled WGS sequence"/>
</dbReference>
<reference evidence="3 4" key="1">
    <citation type="journal article" date="2015" name="Genome Biol. Evol.">
        <title>Phylogenomic analyses indicate that early fungi evolved digesting cell walls of algal ancestors of land plants.</title>
        <authorList>
            <person name="Chang Y."/>
            <person name="Wang S."/>
            <person name="Sekimoto S."/>
            <person name="Aerts A.L."/>
            <person name="Choi C."/>
            <person name="Clum A."/>
            <person name="LaButti K.M."/>
            <person name="Lindquist E.A."/>
            <person name="Yee Ngan C."/>
            <person name="Ohm R.A."/>
            <person name="Salamov A.A."/>
            <person name="Grigoriev I.V."/>
            <person name="Spatafora J.W."/>
            <person name="Berbee M.L."/>
        </authorList>
    </citation>
    <scope>NUCLEOTIDE SEQUENCE [LARGE SCALE GENOMIC DNA]</scope>
    <source>
        <strain evidence="3 4">JEL478</strain>
    </source>
</reference>
<evidence type="ECO:0000259" key="2">
    <source>
        <dbReference type="Pfam" id="PF04982"/>
    </source>
</evidence>
<keyword evidence="1" id="KW-0472">Membrane</keyword>
<keyword evidence="4" id="KW-1185">Reference proteome</keyword>
<feature type="transmembrane region" description="Helical" evidence="1">
    <location>
        <begin position="138"/>
        <end position="160"/>
    </location>
</feature>
<dbReference type="Pfam" id="PF04982">
    <property type="entry name" value="TM_HPP"/>
    <property type="match status" value="1"/>
</dbReference>
<dbReference type="PANTHER" id="PTHR33741:SF5">
    <property type="entry name" value="TRANSMEMBRANE PROTEIN DDB_G0269096-RELATED"/>
    <property type="match status" value="1"/>
</dbReference>
<dbReference type="PANTHER" id="PTHR33741">
    <property type="entry name" value="TRANSMEMBRANE PROTEIN DDB_G0269096-RELATED"/>
    <property type="match status" value="1"/>
</dbReference>
<dbReference type="OMA" id="WRLSWYF"/>
<name>A0A139ALY3_GONPJ</name>
<feature type="domain" description="HPP transmembrane region" evidence="2">
    <location>
        <begin position="6"/>
        <end position="168"/>
    </location>
</feature>
<feature type="transmembrane region" description="Helical" evidence="1">
    <location>
        <begin position="6"/>
        <end position="24"/>
    </location>
</feature>
<feature type="transmembrane region" description="Helical" evidence="1">
    <location>
        <begin position="99"/>
        <end position="118"/>
    </location>
</feature>
<dbReference type="EMBL" id="KQ965746">
    <property type="protein sequence ID" value="KXS17574.1"/>
    <property type="molecule type" value="Genomic_DNA"/>
</dbReference>
<dbReference type="STRING" id="1344416.A0A139ALY3"/>
<keyword evidence="1" id="KW-0812">Transmembrane</keyword>
<protein>
    <recommendedName>
        <fullName evidence="2">HPP transmembrane region domain-containing protein</fullName>
    </recommendedName>
</protein>
<evidence type="ECO:0000313" key="4">
    <source>
        <dbReference type="Proteomes" id="UP000070544"/>
    </source>
</evidence>
<feature type="non-terminal residue" evidence="3">
    <location>
        <position position="178"/>
    </location>
</feature>
<dbReference type="InterPro" id="IPR007065">
    <property type="entry name" value="HPP"/>
</dbReference>
<dbReference type="AlphaFoldDB" id="A0A139ALY3"/>
<sequence>MSNYHRGSFWSFVGAFLGIAAVTALDRSAYFVDRGWGTMIGSFGASSVLIYGNLESPLSQPINFVGGHTLSAIVGVTVQKFIIWITGATYPDLHEYDSLRWLGGALAVALSVLVMQITRTTHPPGRIPCFEPDFSETLNTYVVTPVMIGSGIMLAVAVTVENIQRRYPVYWVWPARKP</sequence>
<proteinExistence type="predicted"/>
<evidence type="ECO:0000313" key="3">
    <source>
        <dbReference type="EMBL" id="KXS17574.1"/>
    </source>
</evidence>
<keyword evidence="1" id="KW-1133">Transmembrane helix</keyword>
<feature type="transmembrane region" description="Helical" evidence="1">
    <location>
        <begin position="66"/>
        <end position="87"/>
    </location>
</feature>
<accession>A0A139ALY3</accession>
<evidence type="ECO:0000256" key="1">
    <source>
        <dbReference type="SAM" id="Phobius"/>
    </source>
</evidence>
<dbReference type="OrthoDB" id="2016548at2759"/>
<gene>
    <name evidence="3" type="ORF">M427DRAFT_96914</name>
</gene>
<organism evidence="3 4">
    <name type="scientific">Gonapodya prolifera (strain JEL478)</name>
    <name type="common">Monoblepharis prolifera</name>
    <dbReference type="NCBI Taxonomy" id="1344416"/>
    <lineage>
        <taxon>Eukaryota</taxon>
        <taxon>Fungi</taxon>
        <taxon>Fungi incertae sedis</taxon>
        <taxon>Chytridiomycota</taxon>
        <taxon>Chytridiomycota incertae sedis</taxon>
        <taxon>Monoblepharidomycetes</taxon>
        <taxon>Monoblepharidales</taxon>
        <taxon>Gonapodyaceae</taxon>
        <taxon>Gonapodya</taxon>
    </lineage>
</organism>